<keyword evidence="3" id="KW-1185">Reference proteome</keyword>
<evidence type="ECO:0000313" key="2">
    <source>
        <dbReference type="EMBL" id="AKT41794.1"/>
    </source>
</evidence>
<organism evidence="2 3">
    <name type="scientific">Chondromyces crocatus</name>
    <dbReference type="NCBI Taxonomy" id="52"/>
    <lineage>
        <taxon>Bacteria</taxon>
        <taxon>Pseudomonadati</taxon>
        <taxon>Myxococcota</taxon>
        <taxon>Polyangia</taxon>
        <taxon>Polyangiales</taxon>
        <taxon>Polyangiaceae</taxon>
        <taxon>Chondromyces</taxon>
    </lineage>
</organism>
<accession>A0A0K1ELQ0</accession>
<evidence type="ECO:0000256" key="1">
    <source>
        <dbReference type="SAM" id="SignalP"/>
    </source>
</evidence>
<protein>
    <recommendedName>
        <fullName evidence="4">PA domain-containing protein</fullName>
    </recommendedName>
</protein>
<gene>
    <name evidence="2" type="ORF">CMC5_060050</name>
</gene>
<dbReference type="Gene3D" id="3.40.630.10">
    <property type="entry name" value="Zn peptidases"/>
    <property type="match status" value="1"/>
</dbReference>
<dbReference type="AlphaFoldDB" id="A0A0K1ELQ0"/>
<sequence>MYAGPVRRFASSLRALAALTLTAVASTAACGSTTVQPPPVIDDTAVPPISVLERWLDDRASLDGGFMPTGSPSHRAYVDRLEAWLHTTCAVDIQREPFSFLDWKASKVSLELTGPETPIPIDVLRATPHSGSTPAQGVHADLVILPPPTVSVTSVRLDGKPFAEGLDAHDVAGKLAVVRLPVPVLPLGLLRGSFYHVVDRGESLPSHAPRMPLAVLTSITEIAFALRDAGAAGLVAVLPSEDPYVVDQFGPITPDELGIPSVYVSPSAGAAIEETVAWGGIRGHLRLVATGATGTMDNLVARIPAEGRERLVALSTHTDGTNLLEEDGAVGIQAAVTHFCSLPPAERPADLHVLLHGGHFPGNVSLRQHVDTLPSDVRERIVSAVEVEHLGARELLPDEQGRYATTGRPELFLVTTTEPTVAPIEAAVTFAERLDRVILSARSTLPIGSGTEWQEVAPLVQLIAGPNYLLSVEKDAGPIRELIDVDLLRTQAIGLVGLVSHLALAPQDDYTRRSERAP</sequence>
<feature type="signal peptide" evidence="1">
    <location>
        <begin position="1"/>
        <end position="17"/>
    </location>
</feature>
<dbReference type="STRING" id="52.CMC5_060050"/>
<dbReference type="KEGG" id="ccro:CMC5_060050"/>
<dbReference type="RefSeq" id="WP_050433523.1">
    <property type="nucleotide sequence ID" value="NZ_CP012159.1"/>
</dbReference>
<dbReference type="EMBL" id="CP012159">
    <property type="protein sequence ID" value="AKT41794.1"/>
    <property type="molecule type" value="Genomic_DNA"/>
</dbReference>
<dbReference type="PROSITE" id="PS51257">
    <property type="entry name" value="PROKAR_LIPOPROTEIN"/>
    <property type="match status" value="1"/>
</dbReference>
<reference evidence="2 3" key="1">
    <citation type="submission" date="2015-07" db="EMBL/GenBank/DDBJ databases">
        <title>Genome analysis of myxobacterium Chondromyces crocatus Cm c5 reveals a high potential for natural compound synthesis and the genetic basis for the loss of fruiting body formation.</title>
        <authorList>
            <person name="Zaburannyi N."/>
            <person name="Bunk B."/>
            <person name="Maier J."/>
            <person name="Overmann J."/>
            <person name="Mueller R."/>
        </authorList>
    </citation>
    <scope>NUCLEOTIDE SEQUENCE [LARGE SCALE GENOMIC DNA]</scope>
    <source>
        <strain evidence="2 3">Cm c5</strain>
    </source>
</reference>
<dbReference type="Proteomes" id="UP000067626">
    <property type="component" value="Chromosome"/>
</dbReference>
<keyword evidence="1" id="KW-0732">Signal</keyword>
<proteinExistence type="predicted"/>
<dbReference type="OrthoDB" id="9769665at2"/>
<evidence type="ECO:0008006" key="4">
    <source>
        <dbReference type="Google" id="ProtNLM"/>
    </source>
</evidence>
<evidence type="ECO:0000313" key="3">
    <source>
        <dbReference type="Proteomes" id="UP000067626"/>
    </source>
</evidence>
<dbReference type="Gene3D" id="3.50.30.30">
    <property type="match status" value="1"/>
</dbReference>
<feature type="chain" id="PRO_5005459622" description="PA domain-containing protein" evidence="1">
    <location>
        <begin position="18"/>
        <end position="518"/>
    </location>
</feature>
<name>A0A0K1ELQ0_CHOCO</name>